<dbReference type="EMBL" id="CP024996">
    <property type="protein sequence ID" value="AYR24923.1"/>
    <property type="molecule type" value="Genomic_DNA"/>
</dbReference>
<evidence type="ECO:0000313" key="1">
    <source>
        <dbReference type="EMBL" id="AYR24923.1"/>
    </source>
</evidence>
<protein>
    <submittedName>
        <fullName evidence="1">Uncharacterized protein</fullName>
    </submittedName>
</protein>
<dbReference type="RefSeq" id="WP_123020455.1">
    <property type="nucleotide sequence ID" value="NZ_CP024996.1"/>
</dbReference>
<evidence type="ECO:0000313" key="2">
    <source>
        <dbReference type="Proteomes" id="UP000269199"/>
    </source>
</evidence>
<organism evidence="1 2">
    <name type="scientific">Herbaspirillum rubrisubalbicans</name>
    <dbReference type="NCBI Taxonomy" id="80842"/>
    <lineage>
        <taxon>Bacteria</taxon>
        <taxon>Pseudomonadati</taxon>
        <taxon>Pseudomonadota</taxon>
        <taxon>Betaproteobacteria</taxon>
        <taxon>Burkholderiales</taxon>
        <taxon>Oxalobacteraceae</taxon>
        <taxon>Herbaspirillum</taxon>
    </lineage>
</organism>
<sequence length="76" mass="8319">MKTDLNDTEFDQVISLRDAYRCMEAFTAAYVARGDGAVSEFFDFYVSTAADGLAQHSDAPRDFLNALASIRVADSS</sequence>
<name>A0AAD0XHV7_9BURK</name>
<dbReference type="Proteomes" id="UP000269199">
    <property type="component" value="Chromosome"/>
</dbReference>
<accession>A0AAD0XHV7</accession>
<reference evidence="1 2" key="1">
    <citation type="submission" date="2017-11" db="EMBL/GenBank/DDBJ databases">
        <title>Complete genome sequence of Herbaspirillum rubrisubalbicans DSM 11543.</title>
        <authorList>
            <person name="Chen M."/>
            <person name="An Q."/>
        </authorList>
    </citation>
    <scope>NUCLEOTIDE SEQUENCE [LARGE SCALE GENOMIC DNA]</scope>
    <source>
        <strain evidence="1 2">DSM 11543</strain>
    </source>
</reference>
<dbReference type="AlphaFoldDB" id="A0AAD0XHV7"/>
<proteinExistence type="predicted"/>
<gene>
    <name evidence="1" type="ORF">RC54_14310</name>
</gene>